<proteinExistence type="predicted"/>
<dbReference type="Proteomes" id="UP001056120">
    <property type="component" value="Linkage Group LG16"/>
</dbReference>
<evidence type="ECO:0000313" key="2">
    <source>
        <dbReference type="Proteomes" id="UP001056120"/>
    </source>
</evidence>
<comment type="caution">
    <text evidence="1">The sequence shown here is derived from an EMBL/GenBank/DDBJ whole genome shotgun (WGS) entry which is preliminary data.</text>
</comment>
<organism evidence="1 2">
    <name type="scientific">Smallanthus sonchifolius</name>
    <dbReference type="NCBI Taxonomy" id="185202"/>
    <lineage>
        <taxon>Eukaryota</taxon>
        <taxon>Viridiplantae</taxon>
        <taxon>Streptophyta</taxon>
        <taxon>Embryophyta</taxon>
        <taxon>Tracheophyta</taxon>
        <taxon>Spermatophyta</taxon>
        <taxon>Magnoliopsida</taxon>
        <taxon>eudicotyledons</taxon>
        <taxon>Gunneridae</taxon>
        <taxon>Pentapetalae</taxon>
        <taxon>asterids</taxon>
        <taxon>campanulids</taxon>
        <taxon>Asterales</taxon>
        <taxon>Asteraceae</taxon>
        <taxon>Asteroideae</taxon>
        <taxon>Heliantheae alliance</taxon>
        <taxon>Millerieae</taxon>
        <taxon>Smallanthus</taxon>
    </lineage>
</organism>
<reference evidence="2" key="1">
    <citation type="journal article" date="2022" name="Mol. Ecol. Resour.">
        <title>The genomes of chicory, endive, great burdock and yacon provide insights into Asteraceae palaeo-polyploidization history and plant inulin production.</title>
        <authorList>
            <person name="Fan W."/>
            <person name="Wang S."/>
            <person name="Wang H."/>
            <person name="Wang A."/>
            <person name="Jiang F."/>
            <person name="Liu H."/>
            <person name="Zhao H."/>
            <person name="Xu D."/>
            <person name="Zhang Y."/>
        </authorList>
    </citation>
    <scope>NUCLEOTIDE SEQUENCE [LARGE SCALE GENOMIC DNA]</scope>
    <source>
        <strain evidence="2">cv. Yunnan</strain>
    </source>
</reference>
<keyword evidence="2" id="KW-1185">Reference proteome</keyword>
<dbReference type="EMBL" id="CM042033">
    <property type="protein sequence ID" value="KAI3775390.1"/>
    <property type="molecule type" value="Genomic_DNA"/>
</dbReference>
<reference evidence="1 2" key="2">
    <citation type="journal article" date="2022" name="Mol. Ecol. Resour.">
        <title>The genomes of chicory, endive, great burdock and yacon provide insights into Asteraceae paleo-polyploidization history and plant inulin production.</title>
        <authorList>
            <person name="Fan W."/>
            <person name="Wang S."/>
            <person name="Wang H."/>
            <person name="Wang A."/>
            <person name="Jiang F."/>
            <person name="Liu H."/>
            <person name="Zhao H."/>
            <person name="Xu D."/>
            <person name="Zhang Y."/>
        </authorList>
    </citation>
    <scope>NUCLEOTIDE SEQUENCE [LARGE SCALE GENOMIC DNA]</scope>
    <source>
        <strain evidence="2">cv. Yunnan</strain>
        <tissue evidence="1">Leaves</tissue>
    </source>
</reference>
<name>A0ACB9FX22_9ASTR</name>
<sequence>MLATQCAVVGSLTRSPSTSPVIHLRRRKTLQMLLTGDGDGSRRSGTIPSSKVNFKIVGTLTSARINSILQFLLSLDYVLISHWGE</sequence>
<gene>
    <name evidence="1" type="ORF">L1987_49963</name>
</gene>
<evidence type="ECO:0000313" key="1">
    <source>
        <dbReference type="EMBL" id="KAI3775390.1"/>
    </source>
</evidence>
<accession>A0ACB9FX22</accession>
<protein>
    <submittedName>
        <fullName evidence="1">Uncharacterized protein</fullName>
    </submittedName>
</protein>